<accession>A0ACC0KK96</accession>
<protein>
    <submittedName>
        <fullName evidence="1">Uncharacterized protein</fullName>
    </submittedName>
</protein>
<evidence type="ECO:0000313" key="2">
    <source>
        <dbReference type="Proteomes" id="UP001064048"/>
    </source>
</evidence>
<reference evidence="1 2" key="1">
    <citation type="journal article" date="2022" name="Genome Biol. Evol.">
        <title>The Spruce Budworm Genome: Reconstructing the Evolutionary History of Antifreeze Proteins.</title>
        <authorList>
            <person name="Beliveau C."/>
            <person name="Gagne P."/>
            <person name="Picq S."/>
            <person name="Vernygora O."/>
            <person name="Keeling C.I."/>
            <person name="Pinkney K."/>
            <person name="Doucet D."/>
            <person name="Wen F."/>
            <person name="Johnston J.S."/>
            <person name="Maaroufi H."/>
            <person name="Boyle B."/>
            <person name="Laroche J."/>
            <person name="Dewar K."/>
            <person name="Juretic N."/>
            <person name="Blackburn G."/>
            <person name="Nisole A."/>
            <person name="Brunet B."/>
            <person name="Brandao M."/>
            <person name="Lumley L."/>
            <person name="Duan J."/>
            <person name="Quan G."/>
            <person name="Lucarotti C.J."/>
            <person name="Roe A.D."/>
            <person name="Sperling F.A.H."/>
            <person name="Levesque R.C."/>
            <person name="Cusson M."/>
        </authorList>
    </citation>
    <scope>NUCLEOTIDE SEQUENCE [LARGE SCALE GENOMIC DNA]</scope>
    <source>
        <strain evidence="1">Glfc:IPQL:Cfum</strain>
    </source>
</reference>
<dbReference type="EMBL" id="CM046117">
    <property type="protein sequence ID" value="KAI8436566.1"/>
    <property type="molecule type" value="Genomic_DNA"/>
</dbReference>
<comment type="caution">
    <text evidence="1">The sequence shown here is derived from an EMBL/GenBank/DDBJ whole genome shotgun (WGS) entry which is preliminary data.</text>
</comment>
<organism evidence="1 2">
    <name type="scientific">Choristoneura fumiferana</name>
    <name type="common">Spruce budworm moth</name>
    <name type="synonym">Archips fumiferana</name>
    <dbReference type="NCBI Taxonomy" id="7141"/>
    <lineage>
        <taxon>Eukaryota</taxon>
        <taxon>Metazoa</taxon>
        <taxon>Ecdysozoa</taxon>
        <taxon>Arthropoda</taxon>
        <taxon>Hexapoda</taxon>
        <taxon>Insecta</taxon>
        <taxon>Pterygota</taxon>
        <taxon>Neoptera</taxon>
        <taxon>Endopterygota</taxon>
        <taxon>Lepidoptera</taxon>
        <taxon>Glossata</taxon>
        <taxon>Ditrysia</taxon>
        <taxon>Tortricoidea</taxon>
        <taxon>Tortricidae</taxon>
        <taxon>Tortricinae</taxon>
        <taxon>Choristoneura</taxon>
    </lineage>
</organism>
<dbReference type="Proteomes" id="UP001064048">
    <property type="component" value="Chromosome 17"/>
</dbReference>
<gene>
    <name evidence="1" type="ORF">MSG28_010093</name>
</gene>
<keyword evidence="2" id="KW-1185">Reference proteome</keyword>
<name>A0ACC0KK96_CHOFU</name>
<proteinExistence type="predicted"/>
<evidence type="ECO:0000313" key="1">
    <source>
        <dbReference type="EMBL" id="KAI8436566.1"/>
    </source>
</evidence>
<sequence length="1299" mass="149166">MAGIKSLAVRGIRSFGPDKSDEQSISFHTPLTLILGQNGCGKTTIIECLRYAITGQMPPGSKDECFVHDAKVNKSTEVLGEVKLEILSPNDEQLEVSRAMRVTALPDRKVKFQTLSSKMKLTNEHGDSRDVTLDMDVRMSDTLGVSNAILNSVIFCHQEDSTWPLDDGQKVKERFDEIFDSEKYSECFEHLKKLRKEYSHEIKSLEQEVDYLFVKKEELEKKKVDVENTEALITEVNTRVEELSKELEGVTAKLDSIKTIEKSIVGLENKRDKIKVKLENFQTQEQEMKKIIKTIFEGTVEELNENINTYDQTVKDKQKELIEIYERKSAFDKEREKIENEMTYNKVKLNEFTFLENQNKEKVEKRNKLLEEAIVLAEMESKSIETDEEADKTFKALQQKVKELNKDLATTQSQADDEANKLQSHVNTSRDALSRHNEKISNKEIDIETAKKQILKKENEINDANVSRSRLEEIETKLKAAETEYQNAVSEVNTEDLQKEMGDDEKLIEQHEKELEELSQKITKLQKQTAKLAERNTIERSLKDKQEQLTSLLTKHSTAITELLGVMPEQDFALAINKLESETRGEVKGIKQKLKEKQKELTSVETERKMVVEMLSEKRAEIVKSDAKIRKACGTQTYDEVLAEVTNLVEVLQEKQAVLQASTVVIDKYKGQLKDTSCCPLCSRGFNSDDEVADLISQLGKQVLNVPAELEKVTEELQRTSAKKDELLALKNLNSKIAGLKEKEREIATRLEGLDEKIKTLQAGVGEFTAALKGPEQKMVTAKQVQGEMPLLDRVKTEIAIAAKNLEELNSEGEAIESDVTLEDATARQRDLRHEVSALRTRVRNSQKKLNAHTRKVQLKGEAKNKLNEKLLTIQKKVQGICTLQDAIKQLEEDKERCNAELKELQASTDSFKKDLQDKEDAKTDAVKKNRLIIESKRNYIAKVVKSVDKIKTVLSELKQHEEKKIPLQMKMFNELNDKLSEKRKQILIDESVLGKRRHILRDEIAKQEINQRDLQDNLKLRGIQTEIANCEKDMSEITEKTNGFNMDLLTEKGDLVAKEKQISKEREQNRGKLSAHKERLKQCKQDLQEMEDQGIERNYRQKYNELIVARAVKKDVKDYSMALEKCLLEFHKEKMKNINLIVREMWRKIYRGNDIDYIEIKTDGGLAEDLERYKYNYRVVQCKNGVEIDMRGRCSAGQKLLACLIIRLALAETFSTRFGVLALDEPTTNLDEENVKYLCMALNEIVQDRMSQKNFMFIIITHDKDFIDSLGHIDQVSHYYEVSRNGEGKSEVKKVCFS</sequence>